<evidence type="ECO:0000256" key="4">
    <source>
        <dbReference type="ARBA" id="ARBA00023088"/>
    </source>
</evidence>
<evidence type="ECO:0000256" key="6">
    <source>
        <dbReference type="SAM" id="SignalP"/>
    </source>
</evidence>
<sequence>MRRLLATILSALLVVNVALPVQAQAQDPSPYDPLVHLDDAYAYGYGGLLDLRLLNQWLTIGANGRALSAAELRGVDQLWETIADNGQAPNTSDIDVELLELIYINLGAISLPLLGEDGLLEFVLNDAQVGILREYAHAPSAAHGHGAAGVVSDSGGLELTQPGSGKSASVDILSLLNLGGSPFITDHVISEAALELGAISAVAINPDDSEFPDYEVTCDPDLTATDIGDSDMPEVICHGYQVADAIVVLDAPIVKTLMSTITDLLSGLDTTINAALGQSGLFKGLLDTLTTLLKVLTLGLVDLELSVTARVPVVDILDDLLNKELSDESGLVKIDLKEGVIKVDLAQLHVGGLNNLDPNTPLLTADNINAITASVLSLLTDDAVTNPNGLMAHLESVLVGDVDPVTGENLRTGGLYDTELEILLVNSLPVVGVTGTLEVSGTLGEMFNGGFTYEGTGIFFAANVLSGILNPLTSGVGEILEALLFDGPTSIVSTLIGSAQNAVLSQLVGVLDPVLQQVLAPLANVIINKQTTTQVPHGKVFTVSAVEVNVLDLNTQGELIHLPLATAAVMAQPPVRMDFDVAKVGDGRNLYTGGYTYDMLCKLGERTVVDKTGLQYAEGQVGDGFFYEPPNLSLTGATGGLPMPVRITPGAVCTVTATSETLTTPHAALRPTGDGEGTRTPYTYFLDVDKTDGVLISGATPADGLTEMNPIPMTAAGQVSPDTDTVGDEWKNHTFTFAVPAGKKVHHVSIVHAYEIDDRDVILSKEAVGAVPEGETFTFEYSLDGGTTWISQVAEEPLTLTAGGDPVTIADVPVLDLDRLNATPSEVANTQIMIREKLGSNSGAQYVDWTVDGAEPTSVTYMTEGDFQYAVATFEAGPVENAATVPTPDKNVEITNSYLEVSVDKHIDGLLGSISNTTLLSFGQDEMTIRYTVTAEGNPTSITLSDPSLNNDLFTLPSHITVDPDTGVISGCLLTAVDGRDDTYSCEFTVSINDPEAPFHYKADEAEVTATVTVTHNERTVTASDTDKHGAMRLADIPGLLPETGATSLVLVLGLGVLIALAALVNFVRNRRN</sequence>
<proteinExistence type="predicted"/>
<keyword evidence="1" id="KW-0134">Cell wall</keyword>
<dbReference type="STRING" id="1223515.B842_12170"/>
<evidence type="ECO:0000256" key="3">
    <source>
        <dbReference type="ARBA" id="ARBA00022729"/>
    </source>
</evidence>
<dbReference type="AlphaFoldDB" id="A0A0B5DEU1"/>
<keyword evidence="5" id="KW-0812">Transmembrane</keyword>
<feature type="transmembrane region" description="Helical" evidence="5">
    <location>
        <begin position="1049"/>
        <end position="1068"/>
    </location>
</feature>
<keyword evidence="5" id="KW-1133">Transmembrane helix</keyword>
<reference evidence="8 9" key="1">
    <citation type="submission" date="2013-04" db="EMBL/GenBank/DDBJ databases">
        <title>Complete genome sequence of Corynebacterium humireducens DSM 45392(T), isolated from a wastewater-fed microbial fuel cell.</title>
        <authorList>
            <person name="Ruckert C."/>
            <person name="Albersmeier A."/>
            <person name="Kalinowski J."/>
        </authorList>
    </citation>
    <scope>NUCLEOTIDE SEQUENCE [LARGE SCALE GENOMIC DNA]</scope>
    <source>
        <strain evidence="9">MFC-5</strain>
    </source>
</reference>
<dbReference type="PROSITE" id="PS50847">
    <property type="entry name" value="GRAM_POS_ANCHORING"/>
    <property type="match status" value="1"/>
</dbReference>
<organism evidence="8 9">
    <name type="scientific">Corynebacterium humireducens NBRC 106098 = DSM 45392</name>
    <dbReference type="NCBI Taxonomy" id="1223515"/>
    <lineage>
        <taxon>Bacteria</taxon>
        <taxon>Bacillati</taxon>
        <taxon>Actinomycetota</taxon>
        <taxon>Actinomycetes</taxon>
        <taxon>Mycobacteriales</taxon>
        <taxon>Corynebacteriaceae</taxon>
        <taxon>Corynebacterium</taxon>
    </lineage>
</organism>
<name>A0A0B5DEU1_9CORY</name>
<dbReference type="EMBL" id="CP005286">
    <property type="protein sequence ID" value="AJE34279.1"/>
    <property type="molecule type" value="Genomic_DNA"/>
</dbReference>
<dbReference type="InterPro" id="IPR019931">
    <property type="entry name" value="LPXTG_anchor"/>
</dbReference>
<protein>
    <recommendedName>
        <fullName evidence="7">Gram-positive cocci surface proteins LPxTG domain-containing protein</fullName>
    </recommendedName>
</protein>
<feature type="domain" description="Gram-positive cocci surface proteins LPxTG" evidence="7">
    <location>
        <begin position="1041"/>
        <end position="1073"/>
    </location>
</feature>
<keyword evidence="4" id="KW-0572">Peptidoglycan-anchor</keyword>
<evidence type="ECO:0000256" key="5">
    <source>
        <dbReference type="SAM" id="Phobius"/>
    </source>
</evidence>
<keyword evidence="3 6" id="KW-0732">Signal</keyword>
<keyword evidence="2" id="KW-0964">Secreted</keyword>
<gene>
    <name evidence="8" type="ORF">B842_12170</name>
</gene>
<accession>A0A0B5DEU1</accession>
<dbReference type="HOGENOM" id="CLU_303431_0_0_11"/>
<keyword evidence="5" id="KW-0472">Membrane</keyword>
<keyword evidence="9" id="KW-1185">Reference proteome</keyword>
<feature type="signal peptide" evidence="6">
    <location>
        <begin position="1"/>
        <end position="25"/>
    </location>
</feature>
<dbReference type="NCBIfam" id="NF033766">
    <property type="entry name" value="choice_anch_G"/>
    <property type="match status" value="1"/>
</dbReference>
<evidence type="ECO:0000313" key="9">
    <source>
        <dbReference type="Proteomes" id="UP000031524"/>
    </source>
</evidence>
<evidence type="ECO:0000256" key="2">
    <source>
        <dbReference type="ARBA" id="ARBA00022525"/>
    </source>
</evidence>
<dbReference type="KEGG" id="chm:B842_12170"/>
<evidence type="ECO:0000313" key="8">
    <source>
        <dbReference type="EMBL" id="AJE34279.1"/>
    </source>
</evidence>
<evidence type="ECO:0000256" key="1">
    <source>
        <dbReference type="ARBA" id="ARBA00022512"/>
    </source>
</evidence>
<feature type="chain" id="PRO_5002100110" description="Gram-positive cocci surface proteins LPxTG domain-containing protein" evidence="6">
    <location>
        <begin position="26"/>
        <end position="1073"/>
    </location>
</feature>
<dbReference type="Proteomes" id="UP000031524">
    <property type="component" value="Chromosome"/>
</dbReference>
<dbReference type="InterPro" id="IPR047900">
    <property type="entry name" value="Choice_anch_G"/>
</dbReference>
<evidence type="ECO:0000259" key="7">
    <source>
        <dbReference type="PROSITE" id="PS50847"/>
    </source>
</evidence>